<proteinExistence type="predicted"/>
<comment type="caution">
    <text evidence="2">The sequence shown here is derived from an EMBL/GenBank/DDBJ whole genome shotgun (WGS) entry which is preliminary data.</text>
</comment>
<dbReference type="AlphaFoldDB" id="A0A8K1G8Y6"/>
<organism evidence="2 3">
    <name type="scientific">Zosterops borbonicus</name>
    <dbReference type="NCBI Taxonomy" id="364589"/>
    <lineage>
        <taxon>Eukaryota</taxon>
        <taxon>Metazoa</taxon>
        <taxon>Chordata</taxon>
        <taxon>Craniata</taxon>
        <taxon>Vertebrata</taxon>
        <taxon>Euteleostomi</taxon>
        <taxon>Archelosauria</taxon>
        <taxon>Archosauria</taxon>
        <taxon>Dinosauria</taxon>
        <taxon>Saurischia</taxon>
        <taxon>Theropoda</taxon>
        <taxon>Coelurosauria</taxon>
        <taxon>Aves</taxon>
        <taxon>Neognathae</taxon>
        <taxon>Neoaves</taxon>
        <taxon>Telluraves</taxon>
        <taxon>Australaves</taxon>
        <taxon>Passeriformes</taxon>
        <taxon>Sylvioidea</taxon>
        <taxon>Zosteropidae</taxon>
        <taxon>Zosterops</taxon>
    </lineage>
</organism>
<dbReference type="EMBL" id="SWJQ01000468">
    <property type="protein sequence ID" value="TRZ13977.1"/>
    <property type="molecule type" value="Genomic_DNA"/>
</dbReference>
<reference evidence="2" key="1">
    <citation type="submission" date="2019-04" db="EMBL/GenBank/DDBJ databases">
        <title>Genome assembly of Zosterops borbonicus 15179.</title>
        <authorList>
            <person name="Leroy T."/>
            <person name="Anselmetti Y."/>
            <person name="Tilak M.-K."/>
            <person name="Nabholz B."/>
        </authorList>
    </citation>
    <scope>NUCLEOTIDE SEQUENCE</scope>
    <source>
        <strain evidence="2">HGM_15179</strain>
        <tissue evidence="2">Muscle</tissue>
    </source>
</reference>
<protein>
    <submittedName>
        <fullName evidence="2">Uncharacterized protein</fullName>
    </submittedName>
</protein>
<gene>
    <name evidence="2" type="ORF">HGM15179_013126</name>
</gene>
<evidence type="ECO:0000313" key="3">
    <source>
        <dbReference type="Proteomes" id="UP000796761"/>
    </source>
</evidence>
<evidence type="ECO:0000313" key="2">
    <source>
        <dbReference type="EMBL" id="TRZ13977.1"/>
    </source>
</evidence>
<accession>A0A8K1G8Y6</accession>
<keyword evidence="3" id="KW-1185">Reference proteome</keyword>
<name>A0A8K1G8Y6_9PASS</name>
<evidence type="ECO:0000256" key="1">
    <source>
        <dbReference type="SAM" id="MobiDB-lite"/>
    </source>
</evidence>
<dbReference type="OrthoDB" id="9401836at2759"/>
<sequence>MLQHLNVLPELRGPELDAALEVWPHLCPVQGDNPCPGPAGHTSADKGQDTTGLIGHHAHTGSRPPAPPDPFPTTFKTLFPKPEFIVTQVQDQALSLIETLAVVLGPSIQPVKIPLQSLLTLQLINIPIQHDVGCKLTESLFEQGKELERVNTGDNLITT</sequence>
<dbReference type="Proteomes" id="UP000796761">
    <property type="component" value="Unassembled WGS sequence"/>
</dbReference>
<feature type="region of interest" description="Disordered" evidence="1">
    <location>
        <begin position="34"/>
        <end position="68"/>
    </location>
</feature>